<organism evidence="2 3">
    <name type="scientific">Grifola frondosa</name>
    <name type="common">Maitake</name>
    <name type="synonym">Polyporus frondosus</name>
    <dbReference type="NCBI Taxonomy" id="5627"/>
    <lineage>
        <taxon>Eukaryota</taxon>
        <taxon>Fungi</taxon>
        <taxon>Dikarya</taxon>
        <taxon>Basidiomycota</taxon>
        <taxon>Agaricomycotina</taxon>
        <taxon>Agaricomycetes</taxon>
        <taxon>Polyporales</taxon>
        <taxon>Grifolaceae</taxon>
        <taxon>Grifola</taxon>
    </lineage>
</organism>
<accession>A0A1C7MI15</accession>
<proteinExistence type="predicted"/>
<feature type="region of interest" description="Disordered" evidence="1">
    <location>
        <begin position="250"/>
        <end position="295"/>
    </location>
</feature>
<evidence type="ECO:0000313" key="3">
    <source>
        <dbReference type="Proteomes" id="UP000092993"/>
    </source>
</evidence>
<gene>
    <name evidence="2" type="ORF">A0H81_03559</name>
</gene>
<sequence length="350" mass="38108">MYKDGTASEWAICDKNQYLTTPIRLKYFPSLSPSVLRGLLSTPSMRVPTPDISGMAADLAASAFNLEVEGAKFNGTESSEDRKLVVEANRGDELDHLPDNSRPFIPSRKARVLTLDQSSCNRTDPEASAGLISTPENHRAVSPILIDSACRSMLDVRSPFPHNTLPNAYMRPKARSVKSNLHALAHQKSAANIALQHRVHEDLSCGVLRDFQRVIGELQGTSYEVHDTLDSAPSQVQSLIAAGPSLLDAFASMPETDSDGDGNCSTRQLDASPHQRVPETQLTDSEDTPDASQVRHASACPLHMEFAALLLNQAAAEESHARELVALADRLKRMAKLRRHLADVSTEGTV</sequence>
<name>A0A1C7MI15_GRIFR</name>
<evidence type="ECO:0000256" key="1">
    <source>
        <dbReference type="SAM" id="MobiDB-lite"/>
    </source>
</evidence>
<keyword evidence="3" id="KW-1185">Reference proteome</keyword>
<protein>
    <submittedName>
        <fullName evidence="2">Uncharacterized protein</fullName>
    </submittedName>
</protein>
<evidence type="ECO:0000313" key="2">
    <source>
        <dbReference type="EMBL" id="OBZ76480.1"/>
    </source>
</evidence>
<reference evidence="2 3" key="1">
    <citation type="submission" date="2016-03" db="EMBL/GenBank/DDBJ databases">
        <title>Whole genome sequencing of Grifola frondosa 9006-11.</title>
        <authorList>
            <person name="Min B."/>
            <person name="Park H."/>
            <person name="Kim J.-G."/>
            <person name="Cho H."/>
            <person name="Oh Y.-L."/>
            <person name="Kong W.-S."/>
            <person name="Choi I.-G."/>
        </authorList>
    </citation>
    <scope>NUCLEOTIDE SEQUENCE [LARGE SCALE GENOMIC DNA]</scope>
    <source>
        <strain evidence="2 3">9006-11</strain>
    </source>
</reference>
<comment type="caution">
    <text evidence="2">The sequence shown here is derived from an EMBL/GenBank/DDBJ whole genome shotgun (WGS) entry which is preliminary data.</text>
</comment>
<dbReference type="Proteomes" id="UP000092993">
    <property type="component" value="Unassembled WGS sequence"/>
</dbReference>
<dbReference type="OrthoDB" id="3018316at2759"/>
<dbReference type="OMA" id="ASEWAIC"/>
<dbReference type="AlphaFoldDB" id="A0A1C7MI15"/>
<dbReference type="EMBL" id="LUGG01000003">
    <property type="protein sequence ID" value="OBZ76480.1"/>
    <property type="molecule type" value="Genomic_DNA"/>
</dbReference>